<dbReference type="Pfam" id="PF12363">
    <property type="entry name" value="Phage_TAC_12"/>
    <property type="match status" value="1"/>
</dbReference>
<organism evidence="2 3">
    <name type="scientific">Staphylococcus pettenkoferi</name>
    <dbReference type="NCBI Taxonomy" id="170573"/>
    <lineage>
        <taxon>Bacteria</taxon>
        <taxon>Bacillati</taxon>
        <taxon>Bacillota</taxon>
        <taxon>Bacilli</taxon>
        <taxon>Bacillales</taxon>
        <taxon>Staphylococcaceae</taxon>
        <taxon>Staphylococcus</taxon>
    </lineage>
</organism>
<dbReference type="EMBL" id="PNGG01000001">
    <property type="protein sequence ID" value="PMC20168.1"/>
    <property type="molecule type" value="Genomic_DNA"/>
</dbReference>
<dbReference type="AlphaFoldDB" id="A0A2N6QKF9"/>
<protein>
    <submittedName>
        <fullName evidence="2">Phage tail protein</fullName>
    </submittedName>
    <submittedName>
        <fullName evidence="1">Tail assembly chaperone</fullName>
    </submittedName>
</protein>
<proteinExistence type="predicted"/>
<evidence type="ECO:0000313" key="2">
    <source>
        <dbReference type="EMBL" id="PMC20168.1"/>
    </source>
</evidence>
<gene>
    <name evidence="2" type="ORF">CJ235_00420</name>
    <name evidence="1" type="ORF">NW112_09440</name>
</gene>
<evidence type="ECO:0000313" key="1">
    <source>
        <dbReference type="EMBL" id="MCY1595460.1"/>
    </source>
</evidence>
<dbReference type="RefSeq" id="WP_002475585.1">
    <property type="nucleotide sequence ID" value="NZ_JALCYB010000001.1"/>
</dbReference>
<evidence type="ECO:0000313" key="3">
    <source>
        <dbReference type="Proteomes" id="UP000235748"/>
    </source>
</evidence>
<comment type="caution">
    <text evidence="2">The sequence shown here is derived from an EMBL/GenBank/DDBJ whole genome shotgun (WGS) entry which is preliminary data.</text>
</comment>
<reference evidence="2 3" key="1">
    <citation type="submission" date="2017-09" db="EMBL/GenBank/DDBJ databases">
        <title>Bacterial strain isolated from the female urinary microbiota.</title>
        <authorList>
            <person name="Thomas-White K."/>
            <person name="Kumar N."/>
            <person name="Forster S."/>
            <person name="Putonti C."/>
            <person name="Lawley T."/>
            <person name="Wolfe A.J."/>
        </authorList>
    </citation>
    <scope>NUCLEOTIDE SEQUENCE [LARGE SCALE GENOMIC DNA]</scope>
    <source>
        <strain evidence="2 3">UMB0834</strain>
    </source>
</reference>
<dbReference type="InterPro" id="IPR024410">
    <property type="entry name" value="Phage_TAC_12"/>
</dbReference>
<reference evidence="1" key="2">
    <citation type="journal article" date="2022" name="Int. J. Mol. Sci.">
        <title>Phenotypic and genotypic virulence characterisation of Staphylococcus pettenkoferi strains isolated from human bloodstream and diabetic foot infections.</title>
        <authorList>
            <person name="Magnan C."/>
        </authorList>
    </citation>
    <scope>NUCLEOTIDE SEQUENCE</scope>
    <source>
        <strain evidence="1">NSP020P</strain>
    </source>
</reference>
<dbReference type="Proteomes" id="UP001081438">
    <property type="component" value="Unassembled WGS sequence"/>
</dbReference>
<name>A0A2N6QKF9_9STAP</name>
<accession>A0A2N6QKF9</accession>
<sequence>MEIKFNGKTIELSFGLKFLNIIDKEMGMEAEQVNFGKGTEMLVPALESHSVVDVAKVIKAATAQEKGAPKTEKDLEEVVENVIENTGLEEFCNEVIEELGKRVLTQNLVPKKYKKNSKK</sequence>
<dbReference type="EMBL" id="JANSKX010000032">
    <property type="protein sequence ID" value="MCY1595460.1"/>
    <property type="molecule type" value="Genomic_DNA"/>
</dbReference>
<dbReference type="Proteomes" id="UP000235748">
    <property type="component" value="Unassembled WGS sequence"/>
</dbReference>